<dbReference type="PANTHER" id="PTHR11161:SF0">
    <property type="entry name" value="O-ACYLTRANSFERASE LIKE PROTEIN"/>
    <property type="match status" value="1"/>
</dbReference>
<feature type="chain" id="PRO_5004901414" evidence="3">
    <location>
        <begin position="32"/>
        <end position="873"/>
    </location>
</feature>
<feature type="transmembrane region" description="Helical" evidence="2">
    <location>
        <begin position="562"/>
        <end position="578"/>
    </location>
</feature>
<accession>W7U381</accession>
<sequence length="873" mass="96877">MRYCHFPLESVPVMASALALLLATMPPTAQAEIQGCIQALARLNTAPYNASLPFLNGVSGHVNVAYLYQKPMFAVMPNEAMGNFDLCRHSELYTSGLVKTHYCALSHDKAGICVPTECRAEDLHNKAILQPVMNLGIHASTVIPEECAMNLHLTQGCAYSRQALEYFHSLYNLLVLLGNDTPQSTGSVTCTTRAHTAEASAYTMLGFTLLFATLALLGAAWQYFHAVAHHGDKRALISSSSAVPSSKPSSSTKSDIKPSDASSLPSPGSKVVALTVKASPGREASDLQDIPLEEVNEQPEGTPRSRKNNNKKKGVLKSNSSNSNKPAVLDSAAATTAMVATSTKQPDMVELMAQVLKVPPCPKPISAFSFVDNLNEIFTLKARGGEFAIFDGMKAISAAWVVFYHVLLWQIYLVQNPEYLVPPKGLLSKLWAAPFFNYSGTLSVDTFFFISGFLASYMLLVKLDKEHAKGLSKPAYKWIPSLYLHRWLRITPAYMFAFFLHWKIAPLLAYGPLAATVWENNIRPCRGVWWSHFLYLNDIYPWWNQRLGEVCYGHSWYLANDMQYYLLVPFFCLLYRSPRINGKKLATYAVWACLLTCIIVSWTLTIKDNWSPNSWDGVDGDHYREEGFSRPWTRCSSYMIGVLFSYMWYEKKQGNPDGKFHTFQANFLWVSGLVLLAVSMYGPHSGSAGVIPCAIAAPGTPCGSNWSPSTRAAIIALLRPTWTLGLGCLSVLCWNNQGGFIQKFLAAPLWFPLSTLSFCIYLVHYTVLTYYISQRTMRIRFELFGFLNAYFGLMAISCGLALFVVLLVEKPFMKLQKYFLEKPAPARNNNGGGPATSGQKEKEWTPAHDASLDSLKEAVTPTGTVLHCTCDDH</sequence>
<dbReference type="InterPro" id="IPR052728">
    <property type="entry name" value="O2_lipid_transport_reg"/>
</dbReference>
<keyword evidence="2" id="KW-1133">Transmembrane helix</keyword>
<proteinExistence type="predicted"/>
<keyword evidence="2" id="KW-0472">Membrane</keyword>
<feature type="region of interest" description="Disordered" evidence="1">
    <location>
        <begin position="239"/>
        <end position="326"/>
    </location>
</feature>
<dbReference type="GO" id="GO:0016747">
    <property type="term" value="F:acyltransferase activity, transferring groups other than amino-acyl groups"/>
    <property type="evidence" value="ECO:0007669"/>
    <property type="project" value="InterPro"/>
</dbReference>
<dbReference type="InterPro" id="IPR002656">
    <property type="entry name" value="Acyl_transf_3_dom"/>
</dbReference>
<evidence type="ECO:0000256" key="1">
    <source>
        <dbReference type="SAM" id="MobiDB-lite"/>
    </source>
</evidence>
<protein>
    <submittedName>
        <fullName evidence="5">Acyltransferase 3</fullName>
    </submittedName>
</protein>
<dbReference type="OrthoDB" id="207378at2759"/>
<feature type="transmembrane region" description="Helical" evidence="2">
    <location>
        <begin position="744"/>
        <end position="763"/>
    </location>
</feature>
<dbReference type="EMBL" id="AZIL01000492">
    <property type="protein sequence ID" value="EWM27341.1"/>
    <property type="molecule type" value="Genomic_DNA"/>
</dbReference>
<evidence type="ECO:0000256" key="2">
    <source>
        <dbReference type="SAM" id="Phobius"/>
    </source>
</evidence>
<name>W7U381_9STRA</name>
<keyword evidence="5" id="KW-0012">Acyltransferase</keyword>
<keyword evidence="5" id="KW-0808">Transferase</keyword>
<keyword evidence="2" id="KW-0812">Transmembrane</keyword>
<feature type="compositionally biased region" description="Basic residues" evidence="1">
    <location>
        <begin position="304"/>
        <end position="315"/>
    </location>
</feature>
<feature type="signal peptide" evidence="3">
    <location>
        <begin position="1"/>
        <end position="31"/>
    </location>
</feature>
<feature type="compositionally biased region" description="Low complexity" evidence="1">
    <location>
        <begin position="239"/>
        <end position="253"/>
    </location>
</feature>
<keyword evidence="3" id="KW-0732">Signal</keyword>
<feature type="transmembrane region" description="Helical" evidence="2">
    <location>
        <begin position="713"/>
        <end position="732"/>
    </location>
</feature>
<dbReference type="Proteomes" id="UP000019335">
    <property type="component" value="Chromosome 7"/>
</dbReference>
<feature type="transmembrane region" description="Helical" evidence="2">
    <location>
        <begin position="783"/>
        <end position="808"/>
    </location>
</feature>
<feature type="transmembrane region" description="Helical" evidence="2">
    <location>
        <begin position="201"/>
        <end position="224"/>
    </location>
</feature>
<gene>
    <name evidence="5" type="ORF">Naga_100226g14</name>
</gene>
<reference evidence="5 6" key="1">
    <citation type="journal article" date="2014" name="Mol. Plant">
        <title>Chromosome Scale Genome Assembly and Transcriptome Profiling of Nannochloropsis gaditana in Nitrogen Depletion.</title>
        <authorList>
            <person name="Corteggiani Carpinelli E."/>
            <person name="Telatin A."/>
            <person name="Vitulo N."/>
            <person name="Forcato C."/>
            <person name="D'Angelo M."/>
            <person name="Schiavon R."/>
            <person name="Vezzi A."/>
            <person name="Giacometti G.M."/>
            <person name="Morosinotto T."/>
            <person name="Valle G."/>
        </authorList>
    </citation>
    <scope>NUCLEOTIDE SEQUENCE [LARGE SCALE GENOMIC DNA]</scope>
    <source>
        <strain evidence="5 6">B-31</strain>
    </source>
</reference>
<comment type="caution">
    <text evidence="5">The sequence shown here is derived from an EMBL/GenBank/DDBJ whole genome shotgun (WGS) entry which is preliminary data.</text>
</comment>
<feature type="transmembrane region" description="Helical" evidence="2">
    <location>
        <begin position="585"/>
        <end position="604"/>
    </location>
</feature>
<dbReference type="Pfam" id="PF01757">
    <property type="entry name" value="Acyl_transf_3"/>
    <property type="match status" value="1"/>
</dbReference>
<evidence type="ECO:0000256" key="3">
    <source>
        <dbReference type="SAM" id="SignalP"/>
    </source>
</evidence>
<dbReference type="AlphaFoldDB" id="W7U381"/>
<feature type="transmembrane region" description="Helical" evidence="2">
    <location>
        <begin position="435"/>
        <end position="461"/>
    </location>
</feature>
<dbReference type="PANTHER" id="PTHR11161">
    <property type="entry name" value="O-ACYLTRANSFERASE"/>
    <property type="match status" value="1"/>
</dbReference>
<feature type="transmembrane region" description="Helical" evidence="2">
    <location>
        <begin position="661"/>
        <end position="682"/>
    </location>
</feature>
<evidence type="ECO:0000313" key="6">
    <source>
        <dbReference type="Proteomes" id="UP000019335"/>
    </source>
</evidence>
<feature type="transmembrane region" description="Helical" evidence="2">
    <location>
        <begin position="395"/>
        <end position="415"/>
    </location>
</feature>
<evidence type="ECO:0000259" key="4">
    <source>
        <dbReference type="Pfam" id="PF01757"/>
    </source>
</evidence>
<feature type="domain" description="Acyltransferase 3" evidence="4">
    <location>
        <begin position="390"/>
        <end position="801"/>
    </location>
</feature>
<organism evidence="5 6">
    <name type="scientific">Nannochloropsis gaditana</name>
    <dbReference type="NCBI Taxonomy" id="72520"/>
    <lineage>
        <taxon>Eukaryota</taxon>
        <taxon>Sar</taxon>
        <taxon>Stramenopiles</taxon>
        <taxon>Ochrophyta</taxon>
        <taxon>Eustigmatophyceae</taxon>
        <taxon>Eustigmatales</taxon>
        <taxon>Monodopsidaceae</taxon>
        <taxon>Nannochloropsis</taxon>
    </lineage>
</organism>
<keyword evidence="6" id="KW-1185">Reference proteome</keyword>
<evidence type="ECO:0000313" key="5">
    <source>
        <dbReference type="EMBL" id="EWM27341.1"/>
    </source>
</evidence>